<evidence type="ECO:0000256" key="5">
    <source>
        <dbReference type="ARBA" id="ARBA00022840"/>
    </source>
</evidence>
<dbReference type="InterPro" id="IPR005894">
    <property type="entry name" value="DrrA"/>
</dbReference>
<dbReference type="InterPro" id="IPR050763">
    <property type="entry name" value="ABC_transporter_ATP-binding"/>
</dbReference>
<dbReference type="PROSITE" id="PS50893">
    <property type="entry name" value="ABC_TRANSPORTER_2"/>
    <property type="match status" value="1"/>
</dbReference>
<feature type="domain" description="ABC transporter" evidence="9">
    <location>
        <begin position="6"/>
        <end position="236"/>
    </location>
</feature>
<keyword evidence="7" id="KW-0472">Membrane</keyword>
<evidence type="ECO:0000256" key="4">
    <source>
        <dbReference type="ARBA" id="ARBA00022741"/>
    </source>
</evidence>
<keyword evidence="5 10" id="KW-0067">ATP-binding</keyword>
<dbReference type="NCBIfam" id="TIGR01188">
    <property type="entry name" value="drrA"/>
    <property type="match status" value="1"/>
</dbReference>
<dbReference type="PROSITE" id="PS00211">
    <property type="entry name" value="ABC_TRANSPORTER_1"/>
    <property type="match status" value="1"/>
</dbReference>
<accession>A0ABW4VVU2</accession>
<dbReference type="EMBL" id="JBHUHQ010000006">
    <property type="protein sequence ID" value="MFD2043289.1"/>
    <property type="molecule type" value="Genomic_DNA"/>
</dbReference>
<dbReference type="InterPro" id="IPR003593">
    <property type="entry name" value="AAA+_ATPase"/>
</dbReference>
<dbReference type="SMART" id="SM00382">
    <property type="entry name" value="AAA"/>
    <property type="match status" value="1"/>
</dbReference>
<evidence type="ECO:0000259" key="9">
    <source>
        <dbReference type="PROSITE" id="PS50893"/>
    </source>
</evidence>
<comment type="subcellular location">
    <subcellularLocation>
        <location evidence="1">Cell membrane</location>
        <topology evidence="1">Peripheral membrane protein</topology>
        <orientation evidence="1">Cytoplasmic side</orientation>
    </subcellularLocation>
</comment>
<organism evidence="10 11">
    <name type="scientific">Ornithinibacillus salinisoli</name>
    <dbReference type="NCBI Taxonomy" id="1848459"/>
    <lineage>
        <taxon>Bacteria</taxon>
        <taxon>Bacillati</taxon>
        <taxon>Bacillota</taxon>
        <taxon>Bacilli</taxon>
        <taxon>Bacillales</taxon>
        <taxon>Bacillaceae</taxon>
        <taxon>Ornithinibacillus</taxon>
    </lineage>
</organism>
<evidence type="ECO:0000256" key="8">
    <source>
        <dbReference type="ARBA" id="ARBA00049985"/>
    </source>
</evidence>
<comment type="caution">
    <text evidence="10">The sequence shown here is derived from an EMBL/GenBank/DDBJ whole genome shotgun (WGS) entry which is preliminary data.</text>
</comment>
<evidence type="ECO:0000313" key="10">
    <source>
        <dbReference type="EMBL" id="MFD2043289.1"/>
    </source>
</evidence>
<keyword evidence="3" id="KW-1003">Cell membrane</keyword>
<dbReference type="GO" id="GO:0005524">
    <property type="term" value="F:ATP binding"/>
    <property type="evidence" value="ECO:0007669"/>
    <property type="project" value="UniProtKB-KW"/>
</dbReference>
<evidence type="ECO:0000256" key="2">
    <source>
        <dbReference type="ARBA" id="ARBA00022448"/>
    </source>
</evidence>
<keyword evidence="4" id="KW-0547">Nucleotide-binding</keyword>
<proteinExistence type="inferred from homology"/>
<dbReference type="InterPro" id="IPR017871">
    <property type="entry name" value="ABC_transporter-like_CS"/>
</dbReference>
<evidence type="ECO:0000313" key="11">
    <source>
        <dbReference type="Proteomes" id="UP001597383"/>
    </source>
</evidence>
<sequence>MTKTIISVENLKKSYRDHTVLDNLSFNVDRGTIFALLGENGAGKTTTVRILSTLITADRGNATISGHDTKRDAHTVRKKISLTGQYAAVDELLTGEENLQMMGRLNHLDQKTLTKRIADLLEQFDLVKAAKKPAKSYSGGMRRRLDIAISLLSTPEVLFLDEPTTGLDPRSRLTMWKFLQNLKNSGVTIFLTTQYLEEADILADKIAVIHQGKIVEEGTAEQLKRLVGEEMLELTFHDLKEFNLAQNLLNGLTDSSNLQIEVPSNGNTESLRQLLNELHDHSINPKDITFRKPTLDDVFMKITANSQKGEL</sequence>
<dbReference type="PANTHER" id="PTHR42711">
    <property type="entry name" value="ABC TRANSPORTER ATP-BINDING PROTEIN"/>
    <property type="match status" value="1"/>
</dbReference>
<dbReference type="RefSeq" id="WP_377555017.1">
    <property type="nucleotide sequence ID" value="NZ_JBHUHQ010000006.1"/>
</dbReference>
<keyword evidence="11" id="KW-1185">Reference proteome</keyword>
<reference evidence="11" key="1">
    <citation type="journal article" date="2019" name="Int. J. Syst. Evol. Microbiol.">
        <title>The Global Catalogue of Microorganisms (GCM) 10K type strain sequencing project: providing services to taxonomists for standard genome sequencing and annotation.</title>
        <authorList>
            <consortium name="The Broad Institute Genomics Platform"/>
            <consortium name="The Broad Institute Genome Sequencing Center for Infectious Disease"/>
            <person name="Wu L."/>
            <person name="Ma J."/>
        </authorList>
    </citation>
    <scope>NUCLEOTIDE SEQUENCE [LARGE SCALE GENOMIC DNA]</scope>
    <source>
        <strain evidence="11">R28</strain>
    </source>
</reference>
<dbReference type="Gene3D" id="3.40.50.300">
    <property type="entry name" value="P-loop containing nucleotide triphosphate hydrolases"/>
    <property type="match status" value="1"/>
</dbReference>
<dbReference type="PANTHER" id="PTHR42711:SF19">
    <property type="entry name" value="DOXORUBICIN RESISTANCE ATP-BINDING PROTEIN DRRA"/>
    <property type="match status" value="1"/>
</dbReference>
<dbReference type="InterPro" id="IPR027417">
    <property type="entry name" value="P-loop_NTPase"/>
</dbReference>
<evidence type="ECO:0000256" key="1">
    <source>
        <dbReference type="ARBA" id="ARBA00004413"/>
    </source>
</evidence>
<evidence type="ECO:0000256" key="3">
    <source>
        <dbReference type="ARBA" id="ARBA00022475"/>
    </source>
</evidence>
<keyword evidence="6" id="KW-1278">Translocase</keyword>
<comment type="similarity">
    <text evidence="8">Belongs to the ABC transporter superfamily. Drug exporter-1 (DrugE1) (TC 3.A.1.105) family.</text>
</comment>
<dbReference type="InterPro" id="IPR003439">
    <property type="entry name" value="ABC_transporter-like_ATP-bd"/>
</dbReference>
<dbReference type="Pfam" id="PF00005">
    <property type="entry name" value="ABC_tran"/>
    <property type="match status" value="1"/>
</dbReference>
<dbReference type="Proteomes" id="UP001597383">
    <property type="component" value="Unassembled WGS sequence"/>
</dbReference>
<gene>
    <name evidence="10" type="ORF">ACFSJF_03195</name>
</gene>
<evidence type="ECO:0000256" key="6">
    <source>
        <dbReference type="ARBA" id="ARBA00022967"/>
    </source>
</evidence>
<evidence type="ECO:0000256" key="7">
    <source>
        <dbReference type="ARBA" id="ARBA00023136"/>
    </source>
</evidence>
<keyword evidence="2" id="KW-0813">Transport</keyword>
<name>A0ABW4VVU2_9BACI</name>
<dbReference type="SUPFAM" id="SSF52540">
    <property type="entry name" value="P-loop containing nucleoside triphosphate hydrolases"/>
    <property type="match status" value="1"/>
</dbReference>
<protein>
    <submittedName>
        <fullName evidence="10">ATP-binding cassette domain-containing protein</fullName>
    </submittedName>
</protein>